<dbReference type="InterPro" id="IPR044730">
    <property type="entry name" value="RNase_H-like_dom_plant"/>
</dbReference>
<organism evidence="2 3">
    <name type="scientific">Senna tora</name>
    <dbReference type="NCBI Taxonomy" id="362788"/>
    <lineage>
        <taxon>Eukaryota</taxon>
        <taxon>Viridiplantae</taxon>
        <taxon>Streptophyta</taxon>
        <taxon>Embryophyta</taxon>
        <taxon>Tracheophyta</taxon>
        <taxon>Spermatophyta</taxon>
        <taxon>Magnoliopsida</taxon>
        <taxon>eudicotyledons</taxon>
        <taxon>Gunneridae</taxon>
        <taxon>Pentapetalae</taxon>
        <taxon>rosids</taxon>
        <taxon>fabids</taxon>
        <taxon>Fabales</taxon>
        <taxon>Fabaceae</taxon>
        <taxon>Caesalpinioideae</taxon>
        <taxon>Cassia clade</taxon>
        <taxon>Senna</taxon>
    </lineage>
</organism>
<proteinExistence type="predicted"/>
<reference evidence="2" key="1">
    <citation type="submission" date="2020-09" db="EMBL/GenBank/DDBJ databases">
        <title>Genome-Enabled Discovery of Anthraquinone Biosynthesis in Senna tora.</title>
        <authorList>
            <person name="Kang S.-H."/>
            <person name="Pandey R.P."/>
            <person name="Lee C.-M."/>
            <person name="Sim J.-S."/>
            <person name="Jeong J.-T."/>
            <person name="Choi B.-S."/>
            <person name="Jung M."/>
            <person name="Ginzburg D."/>
            <person name="Zhao K."/>
            <person name="Won S.Y."/>
            <person name="Oh T.-J."/>
            <person name="Yu Y."/>
            <person name="Kim N.-H."/>
            <person name="Lee O.R."/>
            <person name="Lee T.-H."/>
            <person name="Bashyal P."/>
            <person name="Kim T.-S."/>
            <person name="Lee W.-H."/>
            <person name="Kawkins C."/>
            <person name="Kim C.-K."/>
            <person name="Kim J.S."/>
            <person name="Ahn B.O."/>
            <person name="Rhee S.Y."/>
            <person name="Sohng J.K."/>
        </authorList>
    </citation>
    <scope>NUCLEOTIDE SEQUENCE</scope>
    <source>
        <tissue evidence="2">Leaf</tissue>
    </source>
</reference>
<keyword evidence="2" id="KW-0808">Transferase</keyword>
<protein>
    <submittedName>
        <fullName evidence="2">Reverse transcriptase</fullName>
    </submittedName>
</protein>
<dbReference type="EMBL" id="JAAIUW010000011">
    <property type="protein sequence ID" value="KAF7808547.1"/>
    <property type="molecule type" value="Genomic_DNA"/>
</dbReference>
<gene>
    <name evidence="2" type="ORF">G2W53_035290</name>
</gene>
<keyword evidence="2" id="KW-0548">Nucleotidyltransferase</keyword>
<feature type="domain" description="RNase H type-1" evidence="1">
    <location>
        <begin position="19"/>
        <end position="126"/>
    </location>
</feature>
<dbReference type="GO" id="GO:0004523">
    <property type="term" value="F:RNA-DNA hybrid ribonuclease activity"/>
    <property type="evidence" value="ECO:0007669"/>
    <property type="project" value="InterPro"/>
</dbReference>
<dbReference type="Gene3D" id="3.30.420.10">
    <property type="entry name" value="Ribonuclease H-like superfamily/Ribonuclease H"/>
    <property type="match status" value="1"/>
</dbReference>
<dbReference type="OrthoDB" id="1731261at2759"/>
<accession>A0A834SVI9</accession>
<name>A0A834SVI9_9FABA</name>
<dbReference type="InterPro" id="IPR002156">
    <property type="entry name" value="RNaseH_domain"/>
</dbReference>
<dbReference type="AlphaFoldDB" id="A0A834SVI9"/>
<dbReference type="PANTHER" id="PTHR47723">
    <property type="entry name" value="OS05G0353850 PROTEIN"/>
    <property type="match status" value="1"/>
</dbReference>
<evidence type="ECO:0000313" key="3">
    <source>
        <dbReference type="Proteomes" id="UP000634136"/>
    </source>
</evidence>
<dbReference type="Proteomes" id="UP000634136">
    <property type="component" value="Unassembled WGS sequence"/>
</dbReference>
<sequence length="176" mass="19918">MEFSFYLHPKKYLASKKCSGGIIRGERGNHIISFSHYPGTGNVILAELWALQIEVHLAINQGIQNLEIESDSNSAVQLMNDNNLPNTSNFFNVISNCKCLLLSLKQWKISHCYREANRCAAALANHGKTSKLHLSIHQEPPPFLFTHLLHDEQSYHLPRQVPTPHSNNIDNELEPP</sequence>
<keyword evidence="2" id="KW-0695">RNA-directed DNA polymerase</keyword>
<dbReference type="InterPro" id="IPR053151">
    <property type="entry name" value="RNase_H-like"/>
</dbReference>
<dbReference type="SUPFAM" id="SSF53098">
    <property type="entry name" value="Ribonuclease H-like"/>
    <property type="match status" value="1"/>
</dbReference>
<comment type="caution">
    <text evidence="2">The sequence shown here is derived from an EMBL/GenBank/DDBJ whole genome shotgun (WGS) entry which is preliminary data.</text>
</comment>
<evidence type="ECO:0000313" key="2">
    <source>
        <dbReference type="EMBL" id="KAF7808547.1"/>
    </source>
</evidence>
<evidence type="ECO:0000259" key="1">
    <source>
        <dbReference type="Pfam" id="PF13456"/>
    </source>
</evidence>
<dbReference type="GO" id="GO:0003964">
    <property type="term" value="F:RNA-directed DNA polymerase activity"/>
    <property type="evidence" value="ECO:0007669"/>
    <property type="project" value="UniProtKB-KW"/>
</dbReference>
<dbReference type="CDD" id="cd06222">
    <property type="entry name" value="RNase_H_like"/>
    <property type="match status" value="1"/>
</dbReference>
<dbReference type="InterPro" id="IPR012337">
    <property type="entry name" value="RNaseH-like_sf"/>
</dbReference>
<dbReference type="InterPro" id="IPR036397">
    <property type="entry name" value="RNaseH_sf"/>
</dbReference>
<dbReference type="Pfam" id="PF13456">
    <property type="entry name" value="RVT_3"/>
    <property type="match status" value="1"/>
</dbReference>
<dbReference type="PANTHER" id="PTHR47723:SF19">
    <property type="entry name" value="POLYNUCLEOTIDYL TRANSFERASE, RIBONUCLEASE H-LIKE SUPERFAMILY PROTEIN"/>
    <property type="match status" value="1"/>
</dbReference>
<dbReference type="GO" id="GO:0003676">
    <property type="term" value="F:nucleic acid binding"/>
    <property type="evidence" value="ECO:0007669"/>
    <property type="project" value="InterPro"/>
</dbReference>
<keyword evidence="3" id="KW-1185">Reference proteome</keyword>